<dbReference type="GO" id="GO:0016757">
    <property type="term" value="F:glycosyltransferase activity"/>
    <property type="evidence" value="ECO:0007669"/>
    <property type="project" value="UniProtKB-KW"/>
</dbReference>
<dbReference type="SUPFAM" id="SSF53756">
    <property type="entry name" value="UDP-Glycosyltransferase/glycogen phosphorylase"/>
    <property type="match status" value="1"/>
</dbReference>
<evidence type="ECO:0008006" key="4">
    <source>
        <dbReference type="Google" id="ProtNLM"/>
    </source>
</evidence>
<comment type="caution">
    <text evidence="2">The sequence shown here is derived from an EMBL/GenBank/DDBJ whole genome shotgun (WGS) entry which is preliminary data.</text>
</comment>
<accession>A0A6A4LB43</accession>
<evidence type="ECO:0000256" key="1">
    <source>
        <dbReference type="ARBA" id="ARBA00022676"/>
    </source>
</evidence>
<name>A0A6A4LB43_9ERIC</name>
<feature type="non-terminal residue" evidence="2">
    <location>
        <position position="1"/>
    </location>
</feature>
<proteinExistence type="predicted"/>
<organism evidence="2 3">
    <name type="scientific">Rhododendron williamsianum</name>
    <dbReference type="NCBI Taxonomy" id="262921"/>
    <lineage>
        <taxon>Eukaryota</taxon>
        <taxon>Viridiplantae</taxon>
        <taxon>Streptophyta</taxon>
        <taxon>Embryophyta</taxon>
        <taxon>Tracheophyta</taxon>
        <taxon>Spermatophyta</taxon>
        <taxon>Magnoliopsida</taxon>
        <taxon>eudicotyledons</taxon>
        <taxon>Gunneridae</taxon>
        <taxon>Pentapetalae</taxon>
        <taxon>asterids</taxon>
        <taxon>Ericales</taxon>
        <taxon>Ericaceae</taxon>
        <taxon>Ericoideae</taxon>
        <taxon>Rhodoreae</taxon>
        <taxon>Rhododendron</taxon>
    </lineage>
</organism>
<evidence type="ECO:0000313" key="3">
    <source>
        <dbReference type="Proteomes" id="UP000428333"/>
    </source>
</evidence>
<keyword evidence="1" id="KW-0328">Glycosyltransferase</keyword>
<gene>
    <name evidence="2" type="ORF">C3L33_16104</name>
</gene>
<dbReference type="PANTHER" id="PTHR48046:SF1">
    <property type="entry name" value="GLYCOSYLTRANSFERASE-RELATED"/>
    <property type="match status" value="1"/>
</dbReference>
<evidence type="ECO:0000313" key="2">
    <source>
        <dbReference type="EMBL" id="KAE9451987.1"/>
    </source>
</evidence>
<protein>
    <recommendedName>
        <fullName evidence="4">UDP-glycosyltransferases domain-containing protein</fullName>
    </recommendedName>
</protein>
<reference evidence="2 3" key="1">
    <citation type="journal article" date="2019" name="Genome Biol. Evol.">
        <title>The Rhododendron genome and chromosomal organization provide insight into shared whole-genome duplications across the heath family (Ericaceae).</title>
        <authorList>
            <person name="Soza V.L."/>
            <person name="Lindsley D."/>
            <person name="Waalkes A."/>
            <person name="Ramage E."/>
            <person name="Patwardhan R.P."/>
            <person name="Burton J.N."/>
            <person name="Adey A."/>
            <person name="Kumar A."/>
            <person name="Qiu R."/>
            <person name="Shendure J."/>
            <person name="Hall B."/>
        </authorList>
    </citation>
    <scope>NUCLEOTIDE SEQUENCE [LARGE SCALE GENOMIC DNA]</scope>
    <source>
        <strain evidence="2">RSF 1966-606</strain>
    </source>
</reference>
<dbReference type="OrthoDB" id="5835829at2759"/>
<dbReference type="PANTHER" id="PTHR48046">
    <property type="entry name" value="UDP-GLYCOSYLTRANSFERASE 72E1"/>
    <property type="match status" value="1"/>
</dbReference>
<dbReference type="Gene3D" id="3.40.50.2000">
    <property type="entry name" value="Glycogen Phosphorylase B"/>
    <property type="match status" value="1"/>
</dbReference>
<dbReference type="AlphaFoldDB" id="A0A6A4LB43"/>
<keyword evidence="3" id="KW-1185">Reference proteome</keyword>
<dbReference type="EMBL" id="QEFC01002465">
    <property type="protein sequence ID" value="KAE9451987.1"/>
    <property type="molecule type" value="Genomic_DNA"/>
</dbReference>
<dbReference type="Proteomes" id="UP000428333">
    <property type="component" value="Linkage Group LG09"/>
</dbReference>
<sequence>MEKNFLRTKKWALECHDLRALLQTDMILMFGQQPTDISIANCGKEYAISFLDLEPGAFKGLKEDWPGKPPVYPVGPLIRTGSGDVSDGSDHQCLKWLDEQSRGSVLFVSFGSGGTLSHEQLTELALGLELSGVSFLWVVKSPNEDAPDAAYFTVQSMKDPFDFLPKGFMDRTKGLGLWFLRGLLSPSPAHESTGGFLTHCGWNSGWRA</sequence>
<keyword evidence="1" id="KW-0808">Transferase</keyword>